<name>A0A7S3K3Q6_9STRA</name>
<comment type="similarity">
    <text evidence="6">Belongs to the class I-like SAM-binding methyltransferase superfamily. Cation-dependent O-methyltransferase family.</text>
</comment>
<dbReference type="GO" id="GO:0016206">
    <property type="term" value="F:catechol O-methyltransferase activity"/>
    <property type="evidence" value="ECO:0007669"/>
    <property type="project" value="UniProtKB-EC"/>
</dbReference>
<accession>A0A7S3K3Q6</accession>
<dbReference type="GO" id="GO:0006584">
    <property type="term" value="P:catecholamine metabolic process"/>
    <property type="evidence" value="ECO:0007669"/>
    <property type="project" value="UniProtKB-KW"/>
</dbReference>
<dbReference type="Pfam" id="PF01596">
    <property type="entry name" value="Methyltransf_3"/>
    <property type="match status" value="1"/>
</dbReference>
<dbReference type="PANTHER" id="PTHR43836:SF2">
    <property type="entry name" value="CATECHOL O-METHYLTRANSFERASE 1-RELATED"/>
    <property type="match status" value="1"/>
</dbReference>
<sequence length="310" mass="35051">MFHYVCKMCIMIRAVEALCHYNVHSCQKRRNLVFKFLLGNMAIQSIEKVNAMWQVWQASDMLNFVEEYGKKGDADSVLLAMDKAAETSWMMNMGPTKGKILEEAFKNKRRVLEIGTFLGYSTIRLSRILPPDGRLTTIEIDETNYQAARHIVQKALGSDDRIRMLCANASAAIAQNDERLGGPFDAVLMDHWKPLYATDLQALVQNKLLRPGALVIADNVLFPGAPDLLEYLRVPYIQAQDEVSGQPCLHILSDFITAQEEPVNIWSGRVWSSKHFDTSLVPVPFEYRPETPDALSLSTYRAISNVPAWL</sequence>
<evidence type="ECO:0000313" key="8">
    <source>
        <dbReference type="EMBL" id="CAE0373988.1"/>
    </source>
</evidence>
<dbReference type="SUPFAM" id="SSF53335">
    <property type="entry name" value="S-adenosyl-L-methionine-dependent methyltransferases"/>
    <property type="match status" value="1"/>
</dbReference>
<evidence type="ECO:0000256" key="5">
    <source>
        <dbReference type="ARBA" id="ARBA00022939"/>
    </source>
</evidence>
<proteinExistence type="inferred from homology"/>
<evidence type="ECO:0000256" key="2">
    <source>
        <dbReference type="ARBA" id="ARBA00022603"/>
    </source>
</evidence>
<dbReference type="Gene3D" id="3.40.50.150">
    <property type="entry name" value="Vaccinia Virus protein VP39"/>
    <property type="match status" value="1"/>
</dbReference>
<evidence type="ECO:0000256" key="4">
    <source>
        <dbReference type="ARBA" id="ARBA00022691"/>
    </source>
</evidence>
<evidence type="ECO:0000256" key="7">
    <source>
        <dbReference type="SAM" id="SignalP"/>
    </source>
</evidence>
<keyword evidence="3" id="KW-0808">Transferase</keyword>
<dbReference type="PANTHER" id="PTHR43836">
    <property type="entry name" value="CATECHOL O-METHYLTRANSFERASE 1-RELATED"/>
    <property type="match status" value="1"/>
</dbReference>
<dbReference type="AlphaFoldDB" id="A0A7S3K3Q6"/>
<feature type="chain" id="PRO_5031293802" description="catechol O-methyltransferase" evidence="7">
    <location>
        <begin position="18"/>
        <end position="310"/>
    </location>
</feature>
<keyword evidence="7" id="KW-0732">Signal</keyword>
<organism evidence="8">
    <name type="scientific">Aureoumbra lagunensis</name>
    <dbReference type="NCBI Taxonomy" id="44058"/>
    <lineage>
        <taxon>Eukaryota</taxon>
        <taxon>Sar</taxon>
        <taxon>Stramenopiles</taxon>
        <taxon>Ochrophyta</taxon>
        <taxon>Pelagophyceae</taxon>
        <taxon>Pelagomonadales</taxon>
        <taxon>Aureoumbra</taxon>
    </lineage>
</organism>
<evidence type="ECO:0000256" key="6">
    <source>
        <dbReference type="ARBA" id="ARBA00023453"/>
    </source>
</evidence>
<protein>
    <recommendedName>
        <fullName evidence="1">catechol O-methyltransferase</fullName>
        <ecNumber evidence="1">2.1.1.6</ecNumber>
    </recommendedName>
</protein>
<dbReference type="CDD" id="cd02440">
    <property type="entry name" value="AdoMet_MTases"/>
    <property type="match status" value="1"/>
</dbReference>
<keyword evidence="4" id="KW-0949">S-adenosyl-L-methionine</keyword>
<keyword evidence="5" id="KW-0128">Catecholamine metabolism</keyword>
<dbReference type="EC" id="2.1.1.6" evidence="1"/>
<evidence type="ECO:0000256" key="3">
    <source>
        <dbReference type="ARBA" id="ARBA00022679"/>
    </source>
</evidence>
<feature type="signal peptide" evidence="7">
    <location>
        <begin position="1"/>
        <end position="17"/>
    </location>
</feature>
<dbReference type="InterPro" id="IPR002935">
    <property type="entry name" value="SAM_O-MeTrfase"/>
</dbReference>
<reference evidence="8" key="1">
    <citation type="submission" date="2021-01" db="EMBL/GenBank/DDBJ databases">
        <authorList>
            <person name="Corre E."/>
            <person name="Pelletier E."/>
            <person name="Niang G."/>
            <person name="Scheremetjew M."/>
            <person name="Finn R."/>
            <person name="Kale V."/>
            <person name="Holt S."/>
            <person name="Cochrane G."/>
            <person name="Meng A."/>
            <person name="Brown T."/>
            <person name="Cohen L."/>
        </authorList>
    </citation>
    <scope>NUCLEOTIDE SEQUENCE</scope>
    <source>
        <strain evidence="8">CCMP1510</strain>
    </source>
</reference>
<evidence type="ECO:0000256" key="1">
    <source>
        <dbReference type="ARBA" id="ARBA00012880"/>
    </source>
</evidence>
<keyword evidence="2" id="KW-0489">Methyltransferase</keyword>
<dbReference type="EMBL" id="HBIJ01022636">
    <property type="protein sequence ID" value="CAE0373988.1"/>
    <property type="molecule type" value="Transcribed_RNA"/>
</dbReference>
<dbReference type="PROSITE" id="PS51682">
    <property type="entry name" value="SAM_OMT_I"/>
    <property type="match status" value="1"/>
</dbReference>
<dbReference type="InterPro" id="IPR029063">
    <property type="entry name" value="SAM-dependent_MTases_sf"/>
</dbReference>
<gene>
    <name evidence="8" type="ORF">ALAG00032_LOCUS14791</name>
</gene>
<dbReference type="GO" id="GO:0032259">
    <property type="term" value="P:methylation"/>
    <property type="evidence" value="ECO:0007669"/>
    <property type="project" value="UniProtKB-KW"/>
</dbReference>